<sequence>MDVDTVLVPVDGSETAMDAVEYAVEIADRYGAGVHALYLVGENAAAEMEAGAVDATDIATRGEQIMASVRAIAGTVPVDHSSACGFSTCRLSQHPGSVILDVAEMLAVDFVVVPRQPVTGDEEAVIEKAAEYVIAYASQPVLSV</sequence>
<dbReference type="GeneID" id="3701236"/>
<protein>
    <submittedName>
        <fullName evidence="3">UspA domain protein</fullName>
    </submittedName>
</protein>
<gene>
    <name evidence="3" type="ordered locus">NP_1718A</name>
</gene>
<dbReference type="EMBL" id="CR936257">
    <property type="protein sequence ID" value="CAI48950.1"/>
    <property type="molecule type" value="Genomic_DNA"/>
</dbReference>
<dbReference type="InterPro" id="IPR014729">
    <property type="entry name" value="Rossmann-like_a/b/a_fold"/>
</dbReference>
<proteinExistence type="inferred from homology"/>
<accession>A0A1U7EVA2</accession>
<dbReference type="STRING" id="348780.NP_1718A"/>
<dbReference type="SUPFAM" id="SSF52402">
    <property type="entry name" value="Adenine nucleotide alpha hydrolases-like"/>
    <property type="match status" value="1"/>
</dbReference>
<dbReference type="KEGG" id="nph:NP_1718A"/>
<organism evidence="3 4">
    <name type="scientific">Natronomonas pharaonis (strain ATCC 35678 / DSM 2160 / CIP 103997 / JCM 8858 / NBRC 14720 / NCIMB 2260 / Gabara)</name>
    <name type="common">Halobacterium pharaonis</name>
    <dbReference type="NCBI Taxonomy" id="348780"/>
    <lineage>
        <taxon>Archaea</taxon>
        <taxon>Methanobacteriati</taxon>
        <taxon>Methanobacteriota</taxon>
        <taxon>Stenosarchaea group</taxon>
        <taxon>Halobacteria</taxon>
        <taxon>Halobacteriales</taxon>
        <taxon>Natronomonadaceae</taxon>
        <taxon>Natronomonas</taxon>
    </lineage>
</organism>
<dbReference type="Pfam" id="PF00582">
    <property type="entry name" value="Usp"/>
    <property type="match status" value="1"/>
</dbReference>
<feature type="domain" description="UspA" evidence="2">
    <location>
        <begin position="4"/>
        <end position="143"/>
    </location>
</feature>
<dbReference type="PANTHER" id="PTHR46268">
    <property type="entry name" value="STRESS RESPONSE PROTEIN NHAX"/>
    <property type="match status" value="1"/>
</dbReference>
<dbReference type="PANTHER" id="PTHR46268:SF6">
    <property type="entry name" value="UNIVERSAL STRESS PROTEIN UP12"/>
    <property type="match status" value="1"/>
</dbReference>
<dbReference type="Gene3D" id="3.40.50.620">
    <property type="entry name" value="HUPs"/>
    <property type="match status" value="1"/>
</dbReference>
<evidence type="ECO:0000313" key="3">
    <source>
        <dbReference type="EMBL" id="CAI48950.1"/>
    </source>
</evidence>
<dbReference type="PRINTS" id="PR01438">
    <property type="entry name" value="UNVRSLSTRESS"/>
</dbReference>
<reference evidence="3 4" key="1">
    <citation type="journal article" date="2005" name="Genome Res.">
        <title>Living with two extremes: conclusions from the genome sequence of Natronomonas pharaonis.</title>
        <authorList>
            <person name="Falb M."/>
            <person name="Pfeiffer F."/>
            <person name="Palm P."/>
            <person name="Rodewald K."/>
            <person name="Hickmann V."/>
            <person name="Tittor J."/>
            <person name="Oesterhelt D."/>
        </authorList>
    </citation>
    <scope>NUCLEOTIDE SEQUENCE [LARGE SCALE GENOMIC DNA]</scope>
    <source>
        <strain evidence="4">ATCC 35678 / DSM 2160 / CIP 103997 / JCM 8858 / NBRC 14720 / NCIMB 2260 / Gabara</strain>
    </source>
</reference>
<keyword evidence="4" id="KW-1185">Reference proteome</keyword>
<dbReference type="Proteomes" id="UP000002698">
    <property type="component" value="Chromosome"/>
</dbReference>
<evidence type="ECO:0000259" key="2">
    <source>
        <dbReference type="Pfam" id="PF00582"/>
    </source>
</evidence>
<evidence type="ECO:0000313" key="4">
    <source>
        <dbReference type="Proteomes" id="UP000002698"/>
    </source>
</evidence>
<evidence type="ECO:0000256" key="1">
    <source>
        <dbReference type="ARBA" id="ARBA00008791"/>
    </source>
</evidence>
<comment type="similarity">
    <text evidence="1">Belongs to the universal stress protein A family.</text>
</comment>
<dbReference type="AlphaFoldDB" id="A0A1U7EVA2"/>
<dbReference type="InterPro" id="IPR006016">
    <property type="entry name" value="UspA"/>
</dbReference>
<dbReference type="CDD" id="cd00293">
    <property type="entry name" value="USP-like"/>
    <property type="match status" value="1"/>
</dbReference>
<name>A0A1U7EVA2_NATPD</name>
<dbReference type="OrthoDB" id="312762at2157"/>
<dbReference type="RefSeq" id="WP_011322583.1">
    <property type="nucleotide sequence ID" value="NC_007426.1"/>
</dbReference>
<dbReference type="HOGENOM" id="CLU_121761_0_0_2"/>
<dbReference type="EnsemblBacteria" id="CAI48950">
    <property type="protein sequence ID" value="CAI48950"/>
    <property type="gene ID" value="NP_1718A"/>
</dbReference>
<dbReference type="InterPro" id="IPR006015">
    <property type="entry name" value="Universal_stress_UspA"/>
</dbReference>
<dbReference type="eggNOG" id="arCOG04802">
    <property type="taxonomic scope" value="Archaea"/>
</dbReference>